<evidence type="ECO:0000313" key="2">
    <source>
        <dbReference type="Proteomes" id="UP000187209"/>
    </source>
</evidence>
<dbReference type="EMBL" id="MPUH01000171">
    <property type="protein sequence ID" value="OMJ87651.1"/>
    <property type="molecule type" value="Genomic_DNA"/>
</dbReference>
<reference evidence="1 2" key="1">
    <citation type="submission" date="2016-11" db="EMBL/GenBank/DDBJ databases">
        <title>The macronuclear genome of Stentor coeruleus: a giant cell with tiny introns.</title>
        <authorList>
            <person name="Slabodnick M."/>
            <person name="Ruby J.G."/>
            <person name="Reiff S.B."/>
            <person name="Swart E.C."/>
            <person name="Gosai S."/>
            <person name="Prabakaran S."/>
            <person name="Witkowska E."/>
            <person name="Larue G.E."/>
            <person name="Fisher S."/>
            <person name="Freeman R.M."/>
            <person name="Gunawardena J."/>
            <person name="Chu W."/>
            <person name="Stover N.A."/>
            <person name="Gregory B.D."/>
            <person name="Nowacki M."/>
            <person name="Derisi J."/>
            <person name="Roy S.W."/>
            <person name="Marshall W.F."/>
            <person name="Sood P."/>
        </authorList>
    </citation>
    <scope>NUCLEOTIDE SEQUENCE [LARGE SCALE GENOMIC DNA]</scope>
    <source>
        <strain evidence="1">WM001</strain>
    </source>
</reference>
<comment type="caution">
    <text evidence="1">The sequence shown here is derived from an EMBL/GenBank/DDBJ whole genome shotgun (WGS) entry which is preliminary data.</text>
</comment>
<gene>
    <name evidence="1" type="ORF">SteCoe_10577</name>
</gene>
<organism evidence="1 2">
    <name type="scientific">Stentor coeruleus</name>
    <dbReference type="NCBI Taxonomy" id="5963"/>
    <lineage>
        <taxon>Eukaryota</taxon>
        <taxon>Sar</taxon>
        <taxon>Alveolata</taxon>
        <taxon>Ciliophora</taxon>
        <taxon>Postciliodesmatophora</taxon>
        <taxon>Heterotrichea</taxon>
        <taxon>Heterotrichida</taxon>
        <taxon>Stentoridae</taxon>
        <taxon>Stentor</taxon>
    </lineage>
</organism>
<proteinExistence type="predicted"/>
<dbReference type="Proteomes" id="UP000187209">
    <property type="component" value="Unassembled WGS sequence"/>
</dbReference>
<accession>A0A1R2CF54</accession>
<name>A0A1R2CF54_9CILI</name>
<protein>
    <submittedName>
        <fullName evidence="1">Uncharacterized protein</fullName>
    </submittedName>
</protein>
<evidence type="ECO:0000313" key="1">
    <source>
        <dbReference type="EMBL" id="OMJ87651.1"/>
    </source>
</evidence>
<keyword evidence="2" id="KW-1185">Reference proteome</keyword>
<sequence length="201" mass="23947">MNSSKEPFEFNTKRGPKSATNRMWVKRRTSHNNSKHDITSMETEILCRTQTPRNIQSRSRSKNHEMREHLNRIKHMQKHIADIGSVHERKKLNYDMVAHPVMFLREKGKGSPSIKAKFVEKILRPPQKIPVYEKLTQRNIRNERPKNCEGFEEMLLDIIVKRRIFKDKDIDKFFENIRKNSVLPAEFVEEAIGKIRRKLEE</sequence>
<dbReference type="AlphaFoldDB" id="A0A1R2CF54"/>